<reference evidence="3" key="2">
    <citation type="submission" date="2023-10" db="EMBL/GenBank/DDBJ databases">
        <authorList>
            <person name="Choi B."/>
        </authorList>
    </citation>
    <scope>NUCLEOTIDE SEQUENCE</scope>
    <source>
        <strain evidence="3">UMB0763</strain>
    </source>
</reference>
<gene>
    <name evidence="3" type="ORF">CYJ47_06395</name>
</gene>
<sequence>MSDNEEKQSEKQELPDWAREAINKANSEAAKYRTEKNSAVEAAKAEVTDSFTSKIKELEAQIEEKSSEASQANLNVERVKAAIKVGISTDKLESFAELLHGSTQEELVAHAEQLKDLFTVANGASKATDRSQGSGGASGPLNGDPILDAVRNVINR</sequence>
<dbReference type="EMBL" id="CP136958">
    <property type="protein sequence ID" value="WOT03379.1"/>
    <property type="molecule type" value="Genomic_DNA"/>
</dbReference>
<proteinExistence type="predicted"/>
<feature type="region of interest" description="Disordered" evidence="2">
    <location>
        <begin position="124"/>
        <end position="146"/>
    </location>
</feature>
<feature type="coiled-coil region" evidence="1">
    <location>
        <begin position="22"/>
        <end position="82"/>
    </location>
</feature>
<evidence type="ECO:0000256" key="2">
    <source>
        <dbReference type="SAM" id="MobiDB-lite"/>
    </source>
</evidence>
<evidence type="ECO:0008006" key="5">
    <source>
        <dbReference type="Google" id="ProtNLM"/>
    </source>
</evidence>
<evidence type="ECO:0000313" key="3">
    <source>
        <dbReference type="EMBL" id="WOT03379.1"/>
    </source>
</evidence>
<dbReference type="RefSeq" id="WP_101678984.1">
    <property type="nucleotide sequence ID" value="NZ_CP136958.1"/>
</dbReference>
<protein>
    <recommendedName>
        <fullName evidence="5">DUF4355 domain-containing protein</fullName>
    </recommendedName>
</protein>
<dbReference type="Proteomes" id="UP000234560">
    <property type="component" value="Chromosome"/>
</dbReference>
<dbReference type="AlphaFoldDB" id="A0AAF1BTP4"/>
<organism evidence="3 4">
    <name type="scientific">Corynebacterium pyruviciproducens</name>
    <dbReference type="NCBI Taxonomy" id="598660"/>
    <lineage>
        <taxon>Bacteria</taxon>
        <taxon>Bacillati</taxon>
        <taxon>Actinomycetota</taxon>
        <taxon>Actinomycetes</taxon>
        <taxon>Mycobacteriales</taxon>
        <taxon>Corynebacteriaceae</taxon>
        <taxon>Corynebacterium</taxon>
    </lineage>
</organism>
<evidence type="ECO:0000313" key="4">
    <source>
        <dbReference type="Proteomes" id="UP000234560"/>
    </source>
</evidence>
<reference evidence="3" key="1">
    <citation type="submission" date="2017-12" db="EMBL/GenBank/DDBJ databases">
        <authorList>
            <person name="Thomas-White K."/>
            <person name="Wolfe A.J."/>
        </authorList>
    </citation>
    <scope>NUCLEOTIDE SEQUENCE</scope>
    <source>
        <strain evidence="3">UMB0763</strain>
    </source>
</reference>
<name>A0AAF1BTP4_9CORY</name>
<accession>A0AAF1BTP4</accession>
<evidence type="ECO:0000256" key="1">
    <source>
        <dbReference type="SAM" id="Coils"/>
    </source>
</evidence>
<dbReference type="KEGG" id="cpyr:CYJ47_06395"/>
<keyword evidence="1" id="KW-0175">Coiled coil</keyword>